<dbReference type="PROSITE" id="PS51257">
    <property type="entry name" value="PROKAR_LIPOPROTEIN"/>
    <property type="match status" value="1"/>
</dbReference>
<accession>A0A8J3N3G1</accession>
<evidence type="ECO:0000313" key="3">
    <source>
        <dbReference type="Proteomes" id="UP000597444"/>
    </source>
</evidence>
<dbReference type="RefSeq" id="WP_220207615.1">
    <property type="nucleotide sequence ID" value="NZ_BNJK01000001.1"/>
</dbReference>
<name>A0A8J3N3G1_9CHLR</name>
<organism evidence="2 3">
    <name type="scientific">Reticulibacter mediterranei</name>
    <dbReference type="NCBI Taxonomy" id="2778369"/>
    <lineage>
        <taxon>Bacteria</taxon>
        <taxon>Bacillati</taxon>
        <taxon>Chloroflexota</taxon>
        <taxon>Ktedonobacteria</taxon>
        <taxon>Ktedonobacterales</taxon>
        <taxon>Reticulibacteraceae</taxon>
        <taxon>Reticulibacter</taxon>
    </lineage>
</organism>
<reference evidence="2" key="1">
    <citation type="submission" date="2020-10" db="EMBL/GenBank/DDBJ databases">
        <title>Taxonomic study of unclassified bacteria belonging to the class Ktedonobacteria.</title>
        <authorList>
            <person name="Yabe S."/>
            <person name="Wang C.M."/>
            <person name="Zheng Y."/>
            <person name="Sakai Y."/>
            <person name="Cavaletti L."/>
            <person name="Monciardini P."/>
            <person name="Donadio S."/>
        </authorList>
    </citation>
    <scope>NUCLEOTIDE SEQUENCE</scope>
    <source>
        <strain evidence="2">ID150040</strain>
    </source>
</reference>
<evidence type="ECO:0000313" key="2">
    <source>
        <dbReference type="EMBL" id="GHO97027.1"/>
    </source>
</evidence>
<dbReference type="EMBL" id="BNJK01000001">
    <property type="protein sequence ID" value="GHO97027.1"/>
    <property type="molecule type" value="Genomic_DNA"/>
</dbReference>
<dbReference type="InterPro" id="IPR028994">
    <property type="entry name" value="Integrin_alpha_N"/>
</dbReference>
<protein>
    <submittedName>
        <fullName evidence="2">Uncharacterized protein</fullName>
    </submittedName>
</protein>
<dbReference type="AlphaFoldDB" id="A0A8J3N3G1"/>
<comment type="caution">
    <text evidence="2">The sequence shown here is derived from an EMBL/GenBank/DDBJ whole genome shotgun (WGS) entry which is preliminary data.</text>
</comment>
<dbReference type="Proteomes" id="UP000597444">
    <property type="component" value="Unassembled WGS sequence"/>
</dbReference>
<sequence>MRKLCSLLLILSACLLAACGSSNQSSPAASSNTPPPEPSPTSLKAVDWDNFSYTSTCYGNTQPFMTHNGKAENKFIHFEIYQPVSFGDLTGDGQPEAAVRYSCTGADFGGVHVLVYSGTASHPTLLGELPLSGKNEPEEKWSVEKVSIANRIIQMSGSGYSATAPHCCPDLHIDAAYRWDGKHFVSTQFKTTPIATG</sequence>
<evidence type="ECO:0000256" key="1">
    <source>
        <dbReference type="SAM" id="SignalP"/>
    </source>
</evidence>
<proteinExistence type="predicted"/>
<feature type="signal peptide" evidence="1">
    <location>
        <begin position="1"/>
        <end position="17"/>
    </location>
</feature>
<dbReference type="SUPFAM" id="SSF69318">
    <property type="entry name" value="Integrin alpha N-terminal domain"/>
    <property type="match status" value="1"/>
</dbReference>
<gene>
    <name evidence="2" type="ORF">KSF_070750</name>
</gene>
<feature type="chain" id="PRO_5035247835" evidence="1">
    <location>
        <begin position="18"/>
        <end position="197"/>
    </location>
</feature>
<keyword evidence="3" id="KW-1185">Reference proteome</keyword>
<keyword evidence="1" id="KW-0732">Signal</keyword>